<proteinExistence type="predicted"/>
<dbReference type="EMBL" id="JAHLFE010000187">
    <property type="protein sequence ID" value="MBU3845016.1"/>
    <property type="molecule type" value="Genomic_DNA"/>
</dbReference>
<feature type="region of interest" description="Disordered" evidence="1">
    <location>
        <begin position="910"/>
        <end position="937"/>
    </location>
</feature>
<accession>A0A948THB2</accession>
<feature type="region of interest" description="Disordered" evidence="1">
    <location>
        <begin position="68"/>
        <end position="99"/>
    </location>
</feature>
<dbReference type="PANTHER" id="PTHR30634:SF14">
    <property type="match status" value="1"/>
</dbReference>
<reference evidence="2" key="1">
    <citation type="journal article" date="2021" name="PeerJ">
        <title>Extensive microbial diversity within the chicken gut microbiome revealed by metagenomics and culture.</title>
        <authorList>
            <person name="Gilroy R."/>
            <person name="Ravi A."/>
            <person name="Getino M."/>
            <person name="Pursley I."/>
            <person name="Horton D.L."/>
            <person name="Alikhan N.F."/>
            <person name="Baker D."/>
            <person name="Gharbi K."/>
            <person name="Hall N."/>
            <person name="Watson M."/>
            <person name="Adriaenssens E.M."/>
            <person name="Foster-Nyarko E."/>
            <person name="Jarju S."/>
            <person name="Secka A."/>
            <person name="Antonio M."/>
            <person name="Oren A."/>
            <person name="Chaudhuri R.R."/>
            <person name="La Ragione R."/>
            <person name="Hildebrand F."/>
            <person name="Pallen M.J."/>
        </authorList>
    </citation>
    <scope>NUCLEOTIDE SEQUENCE</scope>
    <source>
        <strain evidence="2">378</strain>
    </source>
</reference>
<dbReference type="InterPro" id="IPR050458">
    <property type="entry name" value="LolB"/>
</dbReference>
<dbReference type="AlphaFoldDB" id="A0A948THB2"/>
<dbReference type="PANTHER" id="PTHR30634">
    <property type="entry name" value="OUTER MEMBRANE LOLAB LIPOPROTEIN INSERTION APPARATUS"/>
    <property type="match status" value="1"/>
</dbReference>
<dbReference type="Pfam" id="PF18934">
    <property type="entry name" value="DUF5682"/>
    <property type="match status" value="2"/>
</dbReference>
<evidence type="ECO:0000256" key="1">
    <source>
        <dbReference type="SAM" id="MobiDB-lite"/>
    </source>
</evidence>
<comment type="caution">
    <text evidence="2">The sequence shown here is derived from an EMBL/GenBank/DDBJ whole genome shotgun (WGS) entry which is preliminary data.</text>
</comment>
<dbReference type="Proteomes" id="UP000733611">
    <property type="component" value="Unassembled WGS sequence"/>
</dbReference>
<gene>
    <name evidence="2" type="ORF">H9847_09195</name>
</gene>
<name>A0A948THB2_9GAMM</name>
<evidence type="ECO:0000313" key="3">
    <source>
        <dbReference type="Proteomes" id="UP000733611"/>
    </source>
</evidence>
<dbReference type="InterPro" id="IPR043737">
    <property type="entry name" value="DUF5682"/>
</dbReference>
<feature type="compositionally biased region" description="Basic residues" evidence="1">
    <location>
        <begin position="68"/>
        <end position="83"/>
    </location>
</feature>
<reference evidence="2" key="2">
    <citation type="submission" date="2021-04" db="EMBL/GenBank/DDBJ databases">
        <authorList>
            <person name="Gilroy R."/>
        </authorList>
    </citation>
    <scope>NUCLEOTIDE SEQUENCE</scope>
    <source>
        <strain evidence="2">378</strain>
    </source>
</reference>
<feature type="region of interest" description="Disordered" evidence="1">
    <location>
        <begin position="200"/>
        <end position="257"/>
    </location>
</feature>
<protein>
    <submittedName>
        <fullName evidence="2">Uncharacterized protein</fullName>
    </submittedName>
</protein>
<feature type="compositionally biased region" description="Polar residues" evidence="1">
    <location>
        <begin position="208"/>
        <end position="224"/>
    </location>
</feature>
<evidence type="ECO:0000313" key="2">
    <source>
        <dbReference type="EMBL" id="MBU3845016.1"/>
    </source>
</evidence>
<sequence>MPVMLLGIRHHGPGSCRHVMAYLEELQPDLILLEAPSDITPLLDFVPTKSEAAAHPLEEFYELKAKAKKKKKQGKKGKGKGKHKQLEQEQPELQEQPEPVAATVEMLRPPVALMAYQSDQPHNSVSYPFAEFSPEWQTLLYAKEHGIEVRPFDLPLSYLLADRAKEIEKTQAALEAAVEALEEEAADDVDYDDDIEAEAKDDTDDANASESEPKSESTNSSARPVTTASADADANADTDEAAHASASEGASDDNTAEVSAEIERAMGDPFDYLAQVEGLSDGEQWWESRIEQRISSQDIFQAVELAVTAIREELPAEATSSQDLVREAWMRKELRAAIKDANAIAAAREAAKAAAAEAEATVAAVDGTASSAEVTPAAAASAAAASAPRREGLIVVVCGAWHVPALRNLERYKIKDDQALIKSQAKPFPPSKVGLTWIPWSYSRLSVFSGYGAGITSPGWNHYSFMHPEDDGTIWLTQVANILRKEGHEISVAHVSEAVVLARALIAIRGLTRPSLSELNEAVVTVMGNGDNNILQLIAPKLMIADRLGTVPSNVPMVPLLADITLQQKRLRQSFVVGNKMVNIDLRKPLGLARSVFFNRLRLLDITWAQEQEVNRRGTFKEKWLLNYTPEQVLVIIERATFGNTLLTAVQNYVHSKIEEKPKLDFITKTLNKVIRCDMPQLVTLLNRLLNDLAATESDLHVLMKTVPELCSILRYGDVRNFDLSTVRDLLEIMLERIHAGIVLLCSSIKYEAARDIKKLLQRLTLAVNTLNDKGCMQEWQQTLLLVHREDMVHPLLAGCATRLLREFRDVDHGLILESLRYYTSEGNDPDDIAFWFEGFFENSGTLLLLDAELWGMVNSFVSQLDDESFEHILPIMRRTVSSFTAHERTQLGSKAKDFYLAAGSENPLQAGASSPAAEQGAEAAAATQTESPEEQAAQPLIALVSSFFGKNWG</sequence>
<organism evidence="2 3">
    <name type="scientific">Candidatus Anaerobiospirillum pullicola</name>
    <dbReference type="NCBI Taxonomy" id="2838451"/>
    <lineage>
        <taxon>Bacteria</taxon>
        <taxon>Pseudomonadati</taxon>
        <taxon>Pseudomonadota</taxon>
        <taxon>Gammaproteobacteria</taxon>
        <taxon>Aeromonadales</taxon>
        <taxon>Succinivibrionaceae</taxon>
        <taxon>Anaerobiospirillum</taxon>
    </lineage>
</organism>